<feature type="transmembrane region" description="Helical" evidence="1">
    <location>
        <begin position="245"/>
        <end position="263"/>
    </location>
</feature>
<keyword evidence="1" id="KW-1133">Transmembrane helix</keyword>
<feature type="transmembrane region" description="Helical" evidence="1">
    <location>
        <begin position="140"/>
        <end position="158"/>
    </location>
</feature>
<organism evidence="2 3">
    <name type="scientific">Paraclostridium bifermentans ATCC 638 = DSM 14991</name>
    <dbReference type="NCBI Taxonomy" id="1233171"/>
    <lineage>
        <taxon>Bacteria</taxon>
        <taxon>Bacillati</taxon>
        <taxon>Bacillota</taxon>
        <taxon>Clostridia</taxon>
        <taxon>Peptostreptococcales</taxon>
        <taxon>Peptostreptococcaceae</taxon>
        <taxon>Paraclostridium</taxon>
    </lineage>
</organism>
<keyword evidence="1" id="KW-0812">Transmembrane</keyword>
<feature type="transmembrane region" description="Helical" evidence="1">
    <location>
        <begin position="418"/>
        <end position="445"/>
    </location>
</feature>
<evidence type="ECO:0000256" key="1">
    <source>
        <dbReference type="SAM" id="Phobius"/>
    </source>
</evidence>
<name>T4VTC1_PARBF</name>
<gene>
    <name evidence="2" type="ORF">C672_2896</name>
</gene>
<reference evidence="2 3" key="1">
    <citation type="submission" date="2013-06" db="EMBL/GenBank/DDBJ databases">
        <authorList>
            <person name="Walk S."/>
            <person name="Aronoff D."/>
            <person name="Young V.Y."/>
            <person name="Marsh J."/>
            <person name="Harrison L."/>
            <person name="Daugherty S.C."/>
            <person name="Shefchek K.A."/>
            <person name="Hine E.E."/>
            <person name="Tallon L.J."/>
            <person name="Sadzewicz L.K."/>
            <person name="Rasko D.A."/>
        </authorList>
    </citation>
    <scope>NUCLEOTIDE SEQUENCE [LARGE SCALE GENOMIC DNA]</scope>
    <source>
        <strain evidence="2 3">ATCC 638</strain>
    </source>
</reference>
<dbReference type="Pfam" id="PF13425">
    <property type="entry name" value="O-antigen_lig"/>
    <property type="match status" value="1"/>
</dbReference>
<dbReference type="RefSeq" id="WP_021433942.1">
    <property type="nucleotide sequence ID" value="NZ_AVNC01000015.1"/>
</dbReference>
<dbReference type="AlphaFoldDB" id="T4VTC1"/>
<feature type="transmembrane region" description="Helical" evidence="1">
    <location>
        <begin position="71"/>
        <end position="91"/>
    </location>
</feature>
<protein>
    <submittedName>
        <fullName evidence="2">Putative membrane protein</fullName>
    </submittedName>
</protein>
<keyword evidence="1" id="KW-0472">Membrane</keyword>
<feature type="transmembrane region" description="Helical" evidence="1">
    <location>
        <begin position="457"/>
        <end position="474"/>
    </location>
</feature>
<evidence type="ECO:0000313" key="3">
    <source>
        <dbReference type="Proteomes" id="UP000015688"/>
    </source>
</evidence>
<feature type="transmembrane region" description="Helical" evidence="1">
    <location>
        <begin position="275"/>
        <end position="293"/>
    </location>
</feature>
<feature type="transmembrane region" description="Helical" evidence="1">
    <location>
        <begin position="480"/>
        <end position="498"/>
    </location>
</feature>
<dbReference type="Proteomes" id="UP000015688">
    <property type="component" value="Unassembled WGS sequence"/>
</dbReference>
<feature type="transmembrane region" description="Helical" evidence="1">
    <location>
        <begin position="223"/>
        <end position="239"/>
    </location>
</feature>
<feature type="transmembrane region" description="Helical" evidence="1">
    <location>
        <begin position="45"/>
        <end position="64"/>
    </location>
</feature>
<dbReference type="PATRIC" id="fig|1233171.3.peg.2785"/>
<evidence type="ECO:0000313" key="2">
    <source>
        <dbReference type="EMBL" id="EQK43952.1"/>
    </source>
</evidence>
<accession>T4VTC1</accession>
<comment type="caution">
    <text evidence="2">The sequence shown here is derived from an EMBL/GenBank/DDBJ whole genome shotgun (WGS) entry which is preliminary data.</text>
</comment>
<dbReference type="InterPro" id="IPR049504">
    <property type="entry name" value="O-antigen_lig"/>
</dbReference>
<feature type="transmembrane region" description="Helical" evidence="1">
    <location>
        <begin position="195"/>
        <end position="216"/>
    </location>
</feature>
<feature type="transmembrane region" description="Helical" evidence="1">
    <location>
        <begin position="111"/>
        <end position="128"/>
    </location>
</feature>
<sequence length="505" mass="57843">MNTEQIFKINKIKCYLLIAFILIQPVLDIYYLYTDKVVNMFGFSPATIARVAITGILLILTLITLKDKKKWIFICIYLSMIFVYSGAHILNASDFNSLVPGNFGYSVKNELSYLARMSIPISIIFITYKSNMKKEYFEITTKWTLFLISGTIFITNILKISLGSYNNKIIKDNVIGWFTGAYDKYNYSALASKGIFNFANQIAALLVFLLPIMLVIYVNKSTLTNLVIIIVTIFAMVMLGTKVALYGVIIDLSVFVMFLIIVGLIRRKNIINKKILIMVGISICVLGLLITKAPSINREKTSYNIRINNAKVERKLEFDESVMDNKDSMIKYIEANYRDLMVNKYFITKSYPYKYDPEFWVEVINLPVFERLDWRNLEQKMLQRVMDINDNPKDKYLGLTFSRTQNIYNLERDFVSQYYSLGIIGVIIFLGPYIGVTLSSIIFILMKIKKRISIENTMICFATLFALGVSYYSGNVLDSLTVTIIMGFVLGNLINIVFKKGGNVC</sequence>
<proteinExistence type="predicted"/>
<dbReference type="EMBL" id="AVNC01000015">
    <property type="protein sequence ID" value="EQK43952.1"/>
    <property type="molecule type" value="Genomic_DNA"/>
</dbReference>
<dbReference type="GeneID" id="67473732"/>
<feature type="transmembrane region" description="Helical" evidence="1">
    <location>
        <begin position="12"/>
        <end position="33"/>
    </location>
</feature>